<dbReference type="Proteomes" id="UP000799444">
    <property type="component" value="Unassembled WGS sequence"/>
</dbReference>
<dbReference type="OrthoDB" id="4395072at2759"/>
<dbReference type="EMBL" id="ML996243">
    <property type="protein sequence ID" value="KAF2729498.1"/>
    <property type="molecule type" value="Genomic_DNA"/>
</dbReference>
<accession>A0A9P4QLE6</accession>
<proteinExistence type="predicted"/>
<evidence type="ECO:0000313" key="2">
    <source>
        <dbReference type="Proteomes" id="UP000799444"/>
    </source>
</evidence>
<sequence>MIGNHNGTSDAVQLQPTIIFRCGSKKCKEVISKRVHDLKYLQKFSKGRIQFVLGAPIFAGGSGQPDTEPPEFPPEEDNSYPKAIKLPPEHASETLEISIYVPLYQSIKVSFCGLPVYNKHKDRMEVGILGGIVRVGNRIYGLTTAHFLFHDDLTTQAVWDRIDNQASTADRPTISCLSFAGHSKRGRGVPTQGNKVSDFALINMGVKMTTDSCNTYGIPRSSNYLDLEDTSVPRIIREIDRACSHPTSGNVWIILGPLYVLSGWLLKGVSSFVRGAAAFRTMKIQVDRPLRKFSQHLQNYFASMLILYCSHGRVRRLGRSRFDPVGYCNSCVSECTVRAYASYRGRLRKHTGLVNRRWH</sequence>
<evidence type="ECO:0000313" key="1">
    <source>
        <dbReference type="EMBL" id="KAF2729498.1"/>
    </source>
</evidence>
<keyword evidence="2" id="KW-1185">Reference proteome</keyword>
<name>A0A9P4QLE6_9PLEO</name>
<gene>
    <name evidence="1" type="ORF">EJ04DRAFT_515868</name>
</gene>
<dbReference type="AlphaFoldDB" id="A0A9P4QLE6"/>
<organism evidence="1 2">
    <name type="scientific">Polyplosphaeria fusca</name>
    <dbReference type="NCBI Taxonomy" id="682080"/>
    <lineage>
        <taxon>Eukaryota</taxon>
        <taxon>Fungi</taxon>
        <taxon>Dikarya</taxon>
        <taxon>Ascomycota</taxon>
        <taxon>Pezizomycotina</taxon>
        <taxon>Dothideomycetes</taxon>
        <taxon>Pleosporomycetidae</taxon>
        <taxon>Pleosporales</taxon>
        <taxon>Tetraplosphaeriaceae</taxon>
        <taxon>Polyplosphaeria</taxon>
    </lineage>
</organism>
<reference evidence="1" key="1">
    <citation type="journal article" date="2020" name="Stud. Mycol.">
        <title>101 Dothideomycetes genomes: a test case for predicting lifestyles and emergence of pathogens.</title>
        <authorList>
            <person name="Haridas S."/>
            <person name="Albert R."/>
            <person name="Binder M."/>
            <person name="Bloem J."/>
            <person name="Labutti K."/>
            <person name="Salamov A."/>
            <person name="Andreopoulos B."/>
            <person name="Baker S."/>
            <person name="Barry K."/>
            <person name="Bills G."/>
            <person name="Bluhm B."/>
            <person name="Cannon C."/>
            <person name="Castanera R."/>
            <person name="Culley D."/>
            <person name="Daum C."/>
            <person name="Ezra D."/>
            <person name="Gonzalez J."/>
            <person name="Henrissat B."/>
            <person name="Kuo A."/>
            <person name="Liang C."/>
            <person name="Lipzen A."/>
            <person name="Lutzoni F."/>
            <person name="Magnuson J."/>
            <person name="Mondo S."/>
            <person name="Nolan M."/>
            <person name="Ohm R."/>
            <person name="Pangilinan J."/>
            <person name="Park H.-J."/>
            <person name="Ramirez L."/>
            <person name="Alfaro M."/>
            <person name="Sun H."/>
            <person name="Tritt A."/>
            <person name="Yoshinaga Y."/>
            <person name="Zwiers L.-H."/>
            <person name="Turgeon B."/>
            <person name="Goodwin S."/>
            <person name="Spatafora J."/>
            <person name="Crous P."/>
            <person name="Grigoriev I."/>
        </authorList>
    </citation>
    <scope>NUCLEOTIDE SEQUENCE</scope>
    <source>
        <strain evidence="1">CBS 125425</strain>
    </source>
</reference>
<protein>
    <submittedName>
        <fullName evidence="1">Uncharacterized protein</fullName>
    </submittedName>
</protein>
<comment type="caution">
    <text evidence="1">The sequence shown here is derived from an EMBL/GenBank/DDBJ whole genome shotgun (WGS) entry which is preliminary data.</text>
</comment>